<dbReference type="EMBL" id="BGZK01001486">
    <property type="protein sequence ID" value="GBP80876.1"/>
    <property type="molecule type" value="Genomic_DNA"/>
</dbReference>
<gene>
    <name evidence="1" type="ORF">EVAR_54913_1</name>
</gene>
<evidence type="ECO:0000313" key="2">
    <source>
        <dbReference type="Proteomes" id="UP000299102"/>
    </source>
</evidence>
<dbReference type="Proteomes" id="UP000299102">
    <property type="component" value="Unassembled WGS sequence"/>
</dbReference>
<name>A0A4C1YX79_EUMVA</name>
<keyword evidence="2" id="KW-1185">Reference proteome</keyword>
<accession>A0A4C1YX79</accession>
<comment type="caution">
    <text evidence="1">The sequence shown here is derived from an EMBL/GenBank/DDBJ whole genome shotgun (WGS) entry which is preliminary data.</text>
</comment>
<organism evidence="1 2">
    <name type="scientific">Eumeta variegata</name>
    <name type="common">Bagworm moth</name>
    <name type="synonym">Eumeta japonica</name>
    <dbReference type="NCBI Taxonomy" id="151549"/>
    <lineage>
        <taxon>Eukaryota</taxon>
        <taxon>Metazoa</taxon>
        <taxon>Ecdysozoa</taxon>
        <taxon>Arthropoda</taxon>
        <taxon>Hexapoda</taxon>
        <taxon>Insecta</taxon>
        <taxon>Pterygota</taxon>
        <taxon>Neoptera</taxon>
        <taxon>Endopterygota</taxon>
        <taxon>Lepidoptera</taxon>
        <taxon>Glossata</taxon>
        <taxon>Ditrysia</taxon>
        <taxon>Tineoidea</taxon>
        <taxon>Psychidae</taxon>
        <taxon>Oiketicinae</taxon>
        <taxon>Eumeta</taxon>
    </lineage>
</organism>
<dbReference type="AlphaFoldDB" id="A0A4C1YX79"/>
<sequence>MAPSAMKNDVGPKTSRTAATLPTRSFVVMNSVIIIGHSRHKYTRKKWNLSRHSIVTLAIANVFQAGRLANVFAAHSLRVRAQSALKRNTE</sequence>
<reference evidence="1 2" key="1">
    <citation type="journal article" date="2019" name="Commun. Biol.">
        <title>The bagworm genome reveals a unique fibroin gene that provides high tensile strength.</title>
        <authorList>
            <person name="Kono N."/>
            <person name="Nakamura H."/>
            <person name="Ohtoshi R."/>
            <person name="Tomita M."/>
            <person name="Numata K."/>
            <person name="Arakawa K."/>
        </authorList>
    </citation>
    <scope>NUCLEOTIDE SEQUENCE [LARGE SCALE GENOMIC DNA]</scope>
</reference>
<protein>
    <submittedName>
        <fullName evidence="1">Uncharacterized protein</fullName>
    </submittedName>
</protein>
<evidence type="ECO:0000313" key="1">
    <source>
        <dbReference type="EMBL" id="GBP80876.1"/>
    </source>
</evidence>
<proteinExistence type="predicted"/>